<dbReference type="CDD" id="cd03404">
    <property type="entry name" value="SPFH_HflK"/>
    <property type="match status" value="1"/>
</dbReference>
<keyword evidence="4 6" id="KW-1133">Transmembrane helix</keyword>
<organism evidence="8 9">
    <name type="scientific">Butyrivibrio hungatei</name>
    <dbReference type="NCBI Taxonomy" id="185008"/>
    <lineage>
        <taxon>Bacteria</taxon>
        <taxon>Bacillati</taxon>
        <taxon>Bacillota</taxon>
        <taxon>Clostridia</taxon>
        <taxon>Lachnospirales</taxon>
        <taxon>Lachnospiraceae</taxon>
        <taxon>Butyrivibrio</taxon>
    </lineage>
</organism>
<dbReference type="Gene3D" id="3.30.479.30">
    <property type="entry name" value="Band 7 domain"/>
    <property type="match status" value="1"/>
</dbReference>
<dbReference type="AlphaFoldDB" id="A0A1D9P0M8"/>
<comment type="subcellular location">
    <subcellularLocation>
        <location evidence="1 6">Membrane</location>
    </subcellularLocation>
</comment>
<evidence type="ECO:0000256" key="6">
    <source>
        <dbReference type="RuleBase" id="RU364113"/>
    </source>
</evidence>
<dbReference type="InterPro" id="IPR001107">
    <property type="entry name" value="Band_7"/>
</dbReference>
<feature type="transmembrane region" description="Helical" evidence="6">
    <location>
        <begin position="21"/>
        <end position="42"/>
    </location>
</feature>
<evidence type="ECO:0000256" key="3">
    <source>
        <dbReference type="ARBA" id="ARBA00022692"/>
    </source>
</evidence>
<protein>
    <recommendedName>
        <fullName evidence="6">Protein HflK</fullName>
    </recommendedName>
</protein>
<dbReference type="InterPro" id="IPR050710">
    <property type="entry name" value="Band7/mec-2_domain"/>
</dbReference>
<dbReference type="GO" id="GO:0016020">
    <property type="term" value="C:membrane"/>
    <property type="evidence" value="ECO:0007669"/>
    <property type="project" value="UniProtKB-SubCell"/>
</dbReference>
<dbReference type="RefSeq" id="WP_071175829.1">
    <property type="nucleotide sequence ID" value="NZ_CP017831.1"/>
</dbReference>
<proteinExistence type="inferred from homology"/>
<keyword evidence="3 6" id="KW-0812">Transmembrane</keyword>
<name>A0A1D9P0M8_9FIRM</name>
<accession>A0A1D9P0M8</accession>
<evidence type="ECO:0000256" key="2">
    <source>
        <dbReference type="ARBA" id="ARBA00006971"/>
    </source>
</evidence>
<reference evidence="9" key="1">
    <citation type="submission" date="2016-10" db="EMBL/GenBank/DDBJ databases">
        <title>The complete genome sequence of the rumen bacterium Butyrivibrio hungatei MB2003.</title>
        <authorList>
            <person name="Palevich N."/>
            <person name="Kelly W.J."/>
            <person name="Leahy S.C."/>
            <person name="Altermann E."/>
            <person name="Rakonjac J."/>
            <person name="Attwood G.T."/>
        </authorList>
    </citation>
    <scope>NUCLEOTIDE SEQUENCE [LARGE SCALE GENOMIC DNA]</scope>
    <source>
        <strain evidence="9">MB2003</strain>
    </source>
</reference>
<dbReference type="PANTHER" id="PTHR43327:SF2">
    <property type="entry name" value="MODULATOR OF FTSH PROTEASE HFLK"/>
    <property type="match status" value="1"/>
</dbReference>
<dbReference type="Proteomes" id="UP000179284">
    <property type="component" value="Chromosome I"/>
</dbReference>
<dbReference type="SMART" id="SM00244">
    <property type="entry name" value="PHB"/>
    <property type="match status" value="1"/>
</dbReference>
<evidence type="ECO:0000256" key="4">
    <source>
        <dbReference type="ARBA" id="ARBA00022989"/>
    </source>
</evidence>
<sequence>MLGNKKNKQFYANEVKKKFSFKSVLIVIAIIFAISLFSGSFYSVKEQEQAILTMFGKVVRVDTAGLYFKVPFIQQVHLVDMTTHGIGIGYVIKDGQNITVDDEGVMITSDFNFVDIDFYLEYKVSDPVASYYNSENPETIMKNMALACIRNTVVKYAVDDVLTTAKGQIQSEVKETLQKELADKNIGLMVVNISVQDAEPPTEEIVQAFKSVETAKQGKETAVNNAKKYQNEELPKAEAAADKIVQDAEAAKQARIAEAEGQVARFNEMYEQYKLQPYITKKRLFYETMEDLLPELKVIITDGTTQQMLPLDSFNG</sequence>
<comment type="function">
    <text evidence="6">HflC and HflK could encode or regulate a protease.</text>
</comment>
<dbReference type="KEGG" id="bhu:bhn_I1076"/>
<keyword evidence="9" id="KW-1185">Reference proteome</keyword>
<evidence type="ECO:0000259" key="7">
    <source>
        <dbReference type="SMART" id="SM00244"/>
    </source>
</evidence>
<evidence type="ECO:0000313" key="8">
    <source>
        <dbReference type="EMBL" id="AOZ96110.1"/>
    </source>
</evidence>
<dbReference type="EMBL" id="CP017831">
    <property type="protein sequence ID" value="AOZ96110.1"/>
    <property type="molecule type" value="Genomic_DNA"/>
</dbReference>
<evidence type="ECO:0000313" key="9">
    <source>
        <dbReference type="Proteomes" id="UP000179284"/>
    </source>
</evidence>
<dbReference type="NCBIfam" id="TIGR01933">
    <property type="entry name" value="hflK"/>
    <property type="match status" value="1"/>
</dbReference>
<evidence type="ECO:0000256" key="1">
    <source>
        <dbReference type="ARBA" id="ARBA00004370"/>
    </source>
</evidence>
<dbReference type="PANTHER" id="PTHR43327">
    <property type="entry name" value="STOMATIN-LIKE PROTEIN 2, MITOCHONDRIAL"/>
    <property type="match status" value="1"/>
</dbReference>
<dbReference type="OrthoDB" id="9779595at2"/>
<comment type="similarity">
    <text evidence="2 6">Belongs to the band 7/mec-2 family. HflK subfamily.</text>
</comment>
<dbReference type="Pfam" id="PF01145">
    <property type="entry name" value="Band_7"/>
    <property type="match status" value="1"/>
</dbReference>
<dbReference type="InterPro" id="IPR036013">
    <property type="entry name" value="Band_7/SPFH_dom_sf"/>
</dbReference>
<gene>
    <name evidence="8" type="ORF">bhn_I1076</name>
</gene>
<evidence type="ECO:0000256" key="5">
    <source>
        <dbReference type="ARBA" id="ARBA00023136"/>
    </source>
</evidence>
<keyword evidence="5 6" id="KW-0472">Membrane</keyword>
<feature type="domain" description="Band 7" evidence="7">
    <location>
        <begin position="39"/>
        <end position="213"/>
    </location>
</feature>
<dbReference type="SUPFAM" id="SSF117892">
    <property type="entry name" value="Band 7/SPFH domain"/>
    <property type="match status" value="1"/>
</dbReference>
<comment type="subunit">
    <text evidence="6">HflC and HflK may interact to form a multimeric complex.</text>
</comment>
<dbReference type="InterPro" id="IPR010201">
    <property type="entry name" value="HflK"/>
</dbReference>